<dbReference type="PROSITE" id="PS51804">
    <property type="entry name" value="ZF_C2HC_LYAR"/>
    <property type="match status" value="2"/>
</dbReference>
<evidence type="ECO:0000313" key="11">
    <source>
        <dbReference type="Proteomes" id="UP000029725"/>
    </source>
</evidence>
<dbReference type="OrthoDB" id="21474at2759"/>
<dbReference type="RefSeq" id="XP_013236945.1">
    <property type="nucleotide sequence ID" value="XM_013381491.1"/>
</dbReference>
<dbReference type="HOGENOM" id="CLU_1396661_0_0_1"/>
<dbReference type="Proteomes" id="UP000029725">
    <property type="component" value="Unassembled WGS sequence"/>
</dbReference>
<evidence type="ECO:0000256" key="6">
    <source>
        <dbReference type="ARBA" id="ARBA00023242"/>
    </source>
</evidence>
<sequence length="195" mass="21255">MVTFACDACQEIHKKAKLDAHAAKCRGARFSCLDCNTSFSGDQYRNHTTCISEAEKYQKTNFVKNKTSALSNVAKKRCINPAPIGSDSALALPASLATPLPASLATPLPASPATPLPASPATPLPASLATPLPTFLTVPFRIPRNVEKKLAKHISLYKLLKHLKRQKLDHQAKGLLKTIFVTSRDPRNLEMRITK</sequence>
<evidence type="ECO:0000313" key="10">
    <source>
        <dbReference type="EMBL" id="KGG50498.1"/>
    </source>
</evidence>
<evidence type="ECO:0000256" key="7">
    <source>
        <dbReference type="ARBA" id="ARBA00061084"/>
    </source>
</evidence>
<dbReference type="GO" id="GO:0005730">
    <property type="term" value="C:nucleolus"/>
    <property type="evidence" value="ECO:0007669"/>
    <property type="project" value="TreeGrafter"/>
</dbReference>
<evidence type="ECO:0000256" key="4">
    <source>
        <dbReference type="ARBA" id="ARBA00022771"/>
    </source>
</evidence>
<dbReference type="GO" id="GO:0000122">
    <property type="term" value="P:negative regulation of transcription by RNA polymerase II"/>
    <property type="evidence" value="ECO:0007669"/>
    <property type="project" value="TreeGrafter"/>
</dbReference>
<dbReference type="GO" id="GO:0003677">
    <property type="term" value="F:DNA binding"/>
    <property type="evidence" value="ECO:0007669"/>
    <property type="project" value="InterPro"/>
</dbReference>
<keyword evidence="2" id="KW-0479">Metal-binding</keyword>
<comment type="caution">
    <text evidence="10">The sequence shown here is derived from an EMBL/GenBank/DDBJ whole genome shotgun (WGS) entry which is preliminary data.</text>
</comment>
<reference evidence="10 11" key="1">
    <citation type="submission" date="2014-04" db="EMBL/GenBank/DDBJ databases">
        <title>A new species of microsporidia sheds light on the evolution of extreme parasitism.</title>
        <authorList>
            <person name="Haag K.L."/>
            <person name="James T.Y."/>
            <person name="Larsson R."/>
            <person name="Schaer T.M."/>
            <person name="Refardt D."/>
            <person name="Pombert J.-F."/>
            <person name="Ebert D."/>
        </authorList>
    </citation>
    <scope>NUCLEOTIDE SEQUENCE [LARGE SCALE GENOMIC DNA]</scope>
    <source>
        <strain evidence="10 11">UGP3</strain>
        <tissue evidence="10">Spores</tissue>
    </source>
</reference>
<dbReference type="Gene3D" id="3.30.1490.490">
    <property type="match status" value="1"/>
</dbReference>
<accession>A0A098VN70</accession>
<dbReference type="InterPro" id="IPR014898">
    <property type="entry name" value="Znf_C2H2_LYAR"/>
</dbReference>
<organism evidence="10 11">
    <name type="scientific">Mitosporidium daphniae</name>
    <dbReference type="NCBI Taxonomy" id="1485682"/>
    <lineage>
        <taxon>Eukaryota</taxon>
        <taxon>Fungi</taxon>
        <taxon>Fungi incertae sedis</taxon>
        <taxon>Microsporidia</taxon>
        <taxon>Mitosporidium</taxon>
    </lineage>
</organism>
<dbReference type="GO" id="GO:0008270">
    <property type="term" value="F:zinc ion binding"/>
    <property type="evidence" value="ECO:0007669"/>
    <property type="project" value="UniProtKB-KW"/>
</dbReference>
<comment type="similarity">
    <text evidence="7">Belongs to the UPF0743 family.</text>
</comment>
<proteinExistence type="inferred from homology"/>
<name>A0A098VN70_9MICR</name>
<dbReference type="EMBL" id="JMKJ01000577">
    <property type="protein sequence ID" value="KGG50498.1"/>
    <property type="molecule type" value="Genomic_DNA"/>
</dbReference>
<gene>
    <name evidence="10" type="ORF">DI09_68p60</name>
</gene>
<dbReference type="PANTHER" id="PTHR13100:SF10">
    <property type="entry name" value="CELL GROWTH-REGULATING NUCLEOLAR PROTEIN"/>
    <property type="match status" value="1"/>
</dbReference>
<dbReference type="GO" id="GO:0006364">
    <property type="term" value="P:rRNA processing"/>
    <property type="evidence" value="ECO:0007669"/>
    <property type="project" value="TreeGrafter"/>
</dbReference>
<evidence type="ECO:0000259" key="9">
    <source>
        <dbReference type="Pfam" id="PF08790"/>
    </source>
</evidence>
<dbReference type="InterPro" id="IPR039999">
    <property type="entry name" value="LYAR"/>
</dbReference>
<dbReference type="InterPro" id="IPR036236">
    <property type="entry name" value="Znf_C2H2_sf"/>
</dbReference>
<evidence type="ECO:0000256" key="3">
    <source>
        <dbReference type="ARBA" id="ARBA00022737"/>
    </source>
</evidence>
<evidence type="ECO:0000256" key="8">
    <source>
        <dbReference type="PROSITE-ProRule" id="PRU01145"/>
    </source>
</evidence>
<keyword evidence="3" id="KW-0677">Repeat</keyword>
<feature type="domain" description="Zinc finger C2H2 LYAR-type" evidence="9">
    <location>
        <begin position="30"/>
        <end position="57"/>
    </location>
</feature>
<evidence type="ECO:0000256" key="2">
    <source>
        <dbReference type="ARBA" id="ARBA00022723"/>
    </source>
</evidence>
<keyword evidence="11" id="KW-1185">Reference proteome</keyword>
<dbReference type="AlphaFoldDB" id="A0A098VN70"/>
<dbReference type="PANTHER" id="PTHR13100">
    <property type="entry name" value="CELL GROWTH-REGULATING NUCLEOLAR PROTEIN LYAR"/>
    <property type="match status" value="1"/>
</dbReference>
<dbReference type="GeneID" id="25260618"/>
<dbReference type="VEuPathDB" id="MicrosporidiaDB:DI09_68p60"/>
<dbReference type="FunFam" id="3.30.1490.490:FF:000001">
    <property type="entry name" value="cell growth-regulating nucleolar protein-like"/>
    <property type="match status" value="1"/>
</dbReference>
<evidence type="ECO:0000256" key="5">
    <source>
        <dbReference type="ARBA" id="ARBA00022833"/>
    </source>
</evidence>
<dbReference type="Pfam" id="PF08790">
    <property type="entry name" value="zf-LYAR"/>
    <property type="match status" value="1"/>
</dbReference>
<protein>
    <submittedName>
        <fullName evidence="10">Zinc finger, C2H2, LYAR-type protein</fullName>
    </submittedName>
</protein>
<keyword evidence="5" id="KW-0862">Zinc</keyword>
<keyword evidence="6" id="KW-0539">Nucleus</keyword>
<keyword evidence="4 8" id="KW-0863">Zinc-finger</keyword>
<comment type="subcellular location">
    <subcellularLocation>
        <location evidence="1">Nucleus</location>
    </subcellularLocation>
</comment>
<dbReference type="SUPFAM" id="SSF57667">
    <property type="entry name" value="beta-beta-alpha zinc fingers"/>
    <property type="match status" value="2"/>
</dbReference>
<evidence type="ECO:0000256" key="1">
    <source>
        <dbReference type="ARBA" id="ARBA00004123"/>
    </source>
</evidence>